<evidence type="ECO:0000259" key="1">
    <source>
        <dbReference type="PROSITE" id="PS50280"/>
    </source>
</evidence>
<evidence type="ECO:0000313" key="3">
    <source>
        <dbReference type="Proteomes" id="UP000266272"/>
    </source>
</evidence>
<accession>A0A395NLL2</accession>
<comment type="caution">
    <text evidence="2">The sequence shown here is derived from an EMBL/GenBank/DDBJ whole genome shotgun (WGS) entry which is preliminary data.</text>
</comment>
<dbReference type="InterPro" id="IPR001214">
    <property type="entry name" value="SET_dom"/>
</dbReference>
<feature type="domain" description="SET" evidence="1">
    <location>
        <begin position="19"/>
        <end position="224"/>
    </location>
</feature>
<dbReference type="Proteomes" id="UP000266272">
    <property type="component" value="Unassembled WGS sequence"/>
</dbReference>
<name>A0A395NLL2_TRIAR</name>
<dbReference type="InterPro" id="IPR046341">
    <property type="entry name" value="SET_dom_sf"/>
</dbReference>
<keyword evidence="3" id="KW-1185">Reference proteome</keyword>
<dbReference type="InterPro" id="IPR050600">
    <property type="entry name" value="SETD3_SETD6_MTase"/>
</dbReference>
<proteinExistence type="predicted"/>
<dbReference type="Pfam" id="PF00856">
    <property type="entry name" value="SET"/>
    <property type="match status" value="1"/>
</dbReference>
<protein>
    <recommendedName>
        <fullName evidence="1">SET domain-containing protein</fullName>
    </recommendedName>
</protein>
<gene>
    <name evidence="2" type="ORF">TARUN_5352</name>
</gene>
<evidence type="ECO:0000313" key="2">
    <source>
        <dbReference type="EMBL" id="RFU76859.1"/>
    </source>
</evidence>
<dbReference type="AlphaFoldDB" id="A0A395NLL2"/>
<dbReference type="OrthoDB" id="441812at2759"/>
<dbReference type="Gene3D" id="3.90.1410.10">
    <property type="entry name" value="set domain protein methyltransferase, domain 1"/>
    <property type="match status" value="1"/>
</dbReference>
<sequence length="381" mass="43461">MGHLQNLITWAKAQGVVISGIQPSKIPGRGTGILATRKIKAEEEILKVPPGVLRCLESVPLSVREKLPADTTIQALLAADLALDKGANAAPWKAVLPTMDDFEVGMPMMWPRELKDLLPLESRDNLLKREKEFQGNWSAFSEAFPGVPYEEYTYAWLVVNTRTFYNETPETLKYPWEDRLALIPVADLFNHTDAGCKVYYSPEGYHIVADRAYKKGEELFISYSSHSNDYNLLEYGFIPDENPMDDVYIDDVVFPRLSESHKADLKRRDILGEYPLGSSSEEFRRTQGVLRLLSCTAEEFAGFLDGEESGQLVQERVDTYLLELLEEFLSDIVAKRLQAIRELKVGREDQRALLAKRWTQIERLVKQKIEFYRGQKMSDSN</sequence>
<reference evidence="2 3" key="1">
    <citation type="journal article" date="2018" name="PLoS Pathog.">
        <title>Evolution of structural diversity of trichothecenes, a family of toxins produced by plant pathogenic and entomopathogenic fungi.</title>
        <authorList>
            <person name="Proctor R.H."/>
            <person name="McCormick S.P."/>
            <person name="Kim H.S."/>
            <person name="Cardoza R.E."/>
            <person name="Stanley A.M."/>
            <person name="Lindo L."/>
            <person name="Kelly A."/>
            <person name="Brown D.W."/>
            <person name="Lee T."/>
            <person name="Vaughan M.M."/>
            <person name="Alexander N.J."/>
            <person name="Busman M."/>
            <person name="Gutierrez S."/>
        </authorList>
    </citation>
    <scope>NUCLEOTIDE SEQUENCE [LARGE SCALE GENOMIC DNA]</scope>
    <source>
        <strain evidence="2 3">IBT 40837</strain>
    </source>
</reference>
<dbReference type="EMBL" id="PXOA01000322">
    <property type="protein sequence ID" value="RFU76859.1"/>
    <property type="molecule type" value="Genomic_DNA"/>
</dbReference>
<dbReference type="PANTHER" id="PTHR13271:SF137">
    <property type="entry name" value="SET DOMAIN-CONTAINING PROTEIN"/>
    <property type="match status" value="1"/>
</dbReference>
<dbReference type="GO" id="GO:0016279">
    <property type="term" value="F:protein-lysine N-methyltransferase activity"/>
    <property type="evidence" value="ECO:0007669"/>
    <property type="project" value="TreeGrafter"/>
</dbReference>
<dbReference type="PANTHER" id="PTHR13271">
    <property type="entry name" value="UNCHARACTERIZED PUTATIVE METHYLTRANSFERASE"/>
    <property type="match status" value="1"/>
</dbReference>
<dbReference type="STRING" id="490622.A0A395NLL2"/>
<dbReference type="SUPFAM" id="SSF82199">
    <property type="entry name" value="SET domain"/>
    <property type="match status" value="1"/>
</dbReference>
<dbReference type="PROSITE" id="PS50280">
    <property type="entry name" value="SET"/>
    <property type="match status" value="1"/>
</dbReference>
<organism evidence="2 3">
    <name type="scientific">Trichoderma arundinaceum</name>
    <dbReference type="NCBI Taxonomy" id="490622"/>
    <lineage>
        <taxon>Eukaryota</taxon>
        <taxon>Fungi</taxon>
        <taxon>Dikarya</taxon>
        <taxon>Ascomycota</taxon>
        <taxon>Pezizomycotina</taxon>
        <taxon>Sordariomycetes</taxon>
        <taxon>Hypocreomycetidae</taxon>
        <taxon>Hypocreales</taxon>
        <taxon>Hypocreaceae</taxon>
        <taxon>Trichoderma</taxon>
    </lineage>
</organism>